<sequence>MVKKLITPLQKVLLQRRLCPACTRSLDKARLLESRANGTNIVECECTRVFVYDKDLDTFRRALQEEL</sequence>
<gene>
    <name evidence="1" type="ORF">TR69_WS6001000364</name>
</gene>
<accession>A0A136M0T5</accession>
<protein>
    <submittedName>
        <fullName evidence="1">Uncharacterized protein</fullName>
    </submittedName>
</protein>
<name>A0A136M0T5_9BACT</name>
<dbReference type="STRING" id="1617426.TR69_WS6001000364"/>
<dbReference type="EMBL" id="JYNZ01000002">
    <property type="protein sequence ID" value="KXK27486.1"/>
    <property type="molecule type" value="Genomic_DNA"/>
</dbReference>
<organism evidence="1 2">
    <name type="scientific">candidate division WS6 bacterium OLB20</name>
    <dbReference type="NCBI Taxonomy" id="1617426"/>
    <lineage>
        <taxon>Bacteria</taxon>
        <taxon>Candidatus Dojkabacteria</taxon>
    </lineage>
</organism>
<dbReference type="Proteomes" id="UP000070457">
    <property type="component" value="Unassembled WGS sequence"/>
</dbReference>
<reference evidence="1 2" key="1">
    <citation type="submission" date="2015-02" db="EMBL/GenBank/DDBJ databases">
        <title>Improved understanding of the partial-nitritation anammox process through 23 genomes representing the majority of the microbial community.</title>
        <authorList>
            <person name="Speth D.R."/>
            <person name="In T Zandt M."/>
            <person name="Guerrero Cruz S."/>
            <person name="Jetten M.S."/>
            <person name="Dutilh B.E."/>
        </authorList>
    </citation>
    <scope>NUCLEOTIDE SEQUENCE [LARGE SCALE GENOMIC DNA]</scope>
    <source>
        <strain evidence="1">OLB20</strain>
    </source>
</reference>
<evidence type="ECO:0000313" key="1">
    <source>
        <dbReference type="EMBL" id="KXK27486.1"/>
    </source>
</evidence>
<evidence type="ECO:0000313" key="2">
    <source>
        <dbReference type="Proteomes" id="UP000070457"/>
    </source>
</evidence>
<dbReference type="AlphaFoldDB" id="A0A136M0T5"/>
<comment type="caution">
    <text evidence="1">The sequence shown here is derived from an EMBL/GenBank/DDBJ whole genome shotgun (WGS) entry which is preliminary data.</text>
</comment>
<proteinExistence type="predicted"/>